<sequence>IVAVSLGSDGHIEFHLSVCIVWLRLPHILFDARSSHHHSRESPVESIRSRDKTYVDGSGLPDSVLGEHVLQLVDSLRESN</sequence>
<proteinExistence type="predicted"/>
<gene>
    <name evidence="1" type="ORF">PMAYCL1PPCAC_30847</name>
</gene>
<evidence type="ECO:0000313" key="2">
    <source>
        <dbReference type="Proteomes" id="UP001328107"/>
    </source>
</evidence>
<protein>
    <submittedName>
        <fullName evidence="1">Uncharacterized protein</fullName>
    </submittedName>
</protein>
<evidence type="ECO:0000313" key="1">
    <source>
        <dbReference type="EMBL" id="GMR60652.1"/>
    </source>
</evidence>
<organism evidence="1 2">
    <name type="scientific">Pristionchus mayeri</name>
    <dbReference type="NCBI Taxonomy" id="1317129"/>
    <lineage>
        <taxon>Eukaryota</taxon>
        <taxon>Metazoa</taxon>
        <taxon>Ecdysozoa</taxon>
        <taxon>Nematoda</taxon>
        <taxon>Chromadorea</taxon>
        <taxon>Rhabditida</taxon>
        <taxon>Rhabditina</taxon>
        <taxon>Diplogasteromorpha</taxon>
        <taxon>Diplogasteroidea</taxon>
        <taxon>Neodiplogasteridae</taxon>
        <taxon>Pristionchus</taxon>
    </lineage>
</organism>
<name>A0AAN5DEF4_9BILA</name>
<dbReference type="Proteomes" id="UP001328107">
    <property type="component" value="Unassembled WGS sequence"/>
</dbReference>
<reference evidence="2" key="1">
    <citation type="submission" date="2022-10" db="EMBL/GenBank/DDBJ databases">
        <title>Genome assembly of Pristionchus species.</title>
        <authorList>
            <person name="Yoshida K."/>
            <person name="Sommer R.J."/>
        </authorList>
    </citation>
    <scope>NUCLEOTIDE SEQUENCE [LARGE SCALE GENOMIC DNA]</scope>
    <source>
        <strain evidence="2">RS5460</strain>
    </source>
</reference>
<dbReference type="AlphaFoldDB" id="A0AAN5DEF4"/>
<keyword evidence="2" id="KW-1185">Reference proteome</keyword>
<accession>A0AAN5DEF4</accession>
<comment type="caution">
    <text evidence="1">The sequence shown here is derived from an EMBL/GenBank/DDBJ whole genome shotgun (WGS) entry which is preliminary data.</text>
</comment>
<feature type="non-terminal residue" evidence="1">
    <location>
        <position position="1"/>
    </location>
</feature>
<dbReference type="EMBL" id="BTRK01000006">
    <property type="protein sequence ID" value="GMR60652.1"/>
    <property type="molecule type" value="Genomic_DNA"/>
</dbReference>